<protein>
    <submittedName>
        <fullName evidence="2">Lipoate--protein ligase family protein</fullName>
    </submittedName>
</protein>
<proteinExistence type="predicted"/>
<dbReference type="InterPro" id="IPR045864">
    <property type="entry name" value="aa-tRNA-synth_II/BPL/LPL"/>
</dbReference>
<keyword evidence="2" id="KW-0436">Ligase</keyword>
<evidence type="ECO:0000313" key="2">
    <source>
        <dbReference type="EMBL" id="PRW63497.1"/>
    </source>
</evidence>
<dbReference type="Gene3D" id="3.30.930.10">
    <property type="entry name" value="Bira Bifunctional Protein, Domain 2"/>
    <property type="match status" value="1"/>
</dbReference>
<feature type="domain" description="BPL/LPL catalytic" evidence="1">
    <location>
        <begin position="33"/>
        <end position="230"/>
    </location>
</feature>
<organism evidence="2 3">
    <name type="scientific">Actinopolyspora mortivallis</name>
    <dbReference type="NCBI Taxonomy" id="33906"/>
    <lineage>
        <taxon>Bacteria</taxon>
        <taxon>Bacillati</taxon>
        <taxon>Actinomycetota</taxon>
        <taxon>Actinomycetes</taxon>
        <taxon>Actinopolysporales</taxon>
        <taxon>Actinopolysporaceae</taxon>
        <taxon>Actinopolyspora</taxon>
    </lineage>
</organism>
<accession>A0A2T0GWN3</accession>
<dbReference type="AlphaFoldDB" id="A0A2T0GWN3"/>
<dbReference type="STRING" id="1050202.GCA_000384035_01476"/>
<dbReference type="Proteomes" id="UP000239352">
    <property type="component" value="Unassembled WGS sequence"/>
</dbReference>
<keyword evidence="3" id="KW-1185">Reference proteome</keyword>
<evidence type="ECO:0000259" key="1">
    <source>
        <dbReference type="PROSITE" id="PS51733"/>
    </source>
</evidence>
<dbReference type="SUPFAM" id="SSF55681">
    <property type="entry name" value="Class II aaRS and biotin synthetases"/>
    <property type="match status" value="1"/>
</dbReference>
<dbReference type="InParanoid" id="A0A2T0GWN3"/>
<dbReference type="GO" id="GO:0016874">
    <property type="term" value="F:ligase activity"/>
    <property type="evidence" value="ECO:0007669"/>
    <property type="project" value="UniProtKB-KW"/>
</dbReference>
<dbReference type="InterPro" id="IPR004143">
    <property type="entry name" value="BPL_LPL_catalytic"/>
</dbReference>
<sequence length="262" mass="28024">MCVDLLRGSLGPSGGQALEVGLAHALLRRVGRGLAAPAVRVYRPTSPVVAFGRRDTLRPGFPAALRAVREAGFTPVVRAPGGHAVAYTANSVIVDHVGRDPGFLSGMDERFRGYAELWAELLRERGVDSRIGAVPGEYCPGEHSVNARQRVKLVGTAQRMIRGAWLFSAVAVVDDAELVRPLLTEVYRCLELPFAPESVGAIREEAPGVSPEELEEAVIAAYSERFGLVAARYGSGLLSEAEQLLGEHLPPPVSGRSEQEPA</sequence>
<evidence type="ECO:0000313" key="3">
    <source>
        <dbReference type="Proteomes" id="UP000239352"/>
    </source>
</evidence>
<dbReference type="EMBL" id="PVSR01000013">
    <property type="protein sequence ID" value="PRW63497.1"/>
    <property type="molecule type" value="Genomic_DNA"/>
</dbReference>
<dbReference type="Pfam" id="PF21948">
    <property type="entry name" value="LplA-B_cat"/>
    <property type="match status" value="1"/>
</dbReference>
<gene>
    <name evidence="2" type="ORF">CEP50_09855</name>
</gene>
<comment type="caution">
    <text evidence="2">The sequence shown here is derived from an EMBL/GenBank/DDBJ whole genome shotgun (WGS) entry which is preliminary data.</text>
</comment>
<dbReference type="PROSITE" id="PS51733">
    <property type="entry name" value="BPL_LPL_CATALYTIC"/>
    <property type="match status" value="1"/>
</dbReference>
<name>A0A2T0GWN3_ACTMO</name>
<reference evidence="2 3" key="1">
    <citation type="submission" date="2018-03" db="EMBL/GenBank/DDBJ databases">
        <title>Actinopolyspora mortivallis from Sahara, screening for active biomolecules.</title>
        <authorList>
            <person name="Selama O."/>
            <person name="Wellington E.M.H."/>
            <person name="Hacene H."/>
        </authorList>
    </citation>
    <scope>NUCLEOTIDE SEQUENCE [LARGE SCALE GENOMIC DNA]</scope>
    <source>
        <strain evidence="2 3">M5A</strain>
    </source>
</reference>